<dbReference type="NCBIfam" id="TIGR02595">
    <property type="entry name" value="PEP_CTERM"/>
    <property type="match status" value="1"/>
</dbReference>
<evidence type="ECO:0000313" key="3">
    <source>
        <dbReference type="EMBL" id="TPH13390.1"/>
    </source>
</evidence>
<feature type="chain" id="PRO_5021270068" evidence="1">
    <location>
        <begin position="36"/>
        <end position="215"/>
    </location>
</feature>
<dbReference type="OrthoDB" id="7060801at2"/>
<name>A0A502KNU7_9GAMM</name>
<comment type="caution">
    <text evidence="3">The sequence shown here is derived from an EMBL/GenBank/DDBJ whole genome shotgun (WGS) entry which is preliminary data.</text>
</comment>
<evidence type="ECO:0000256" key="1">
    <source>
        <dbReference type="SAM" id="SignalP"/>
    </source>
</evidence>
<evidence type="ECO:0000259" key="2">
    <source>
        <dbReference type="Pfam" id="PF07589"/>
    </source>
</evidence>
<keyword evidence="1" id="KW-0732">Signal</keyword>
<gene>
    <name evidence="3" type="ORF">EPA86_14470</name>
</gene>
<dbReference type="AlphaFoldDB" id="A0A502KNU7"/>
<evidence type="ECO:0000313" key="4">
    <source>
        <dbReference type="Proteomes" id="UP000315303"/>
    </source>
</evidence>
<proteinExistence type="predicted"/>
<dbReference type="Proteomes" id="UP000315303">
    <property type="component" value="Unassembled WGS sequence"/>
</dbReference>
<feature type="signal peptide" evidence="1">
    <location>
        <begin position="1"/>
        <end position="35"/>
    </location>
</feature>
<feature type="domain" description="Ice-binding protein C-terminal" evidence="2">
    <location>
        <begin position="189"/>
        <end position="211"/>
    </location>
</feature>
<reference evidence="3 4" key="1">
    <citation type="submission" date="2019-01" db="EMBL/GenBank/DDBJ databases">
        <title>Litorilituus lipolytica sp. nov., isolated from intertidal sand of the Yellow Sea in China.</title>
        <authorList>
            <person name="Liu A."/>
        </authorList>
    </citation>
    <scope>NUCLEOTIDE SEQUENCE [LARGE SCALE GENOMIC DNA]</scope>
    <source>
        <strain evidence="3 4">RZ04</strain>
    </source>
</reference>
<accession>A0A502KNU7</accession>
<keyword evidence="4" id="KW-1185">Reference proteome</keyword>
<dbReference type="Pfam" id="PF07589">
    <property type="entry name" value="PEP-CTERM"/>
    <property type="match status" value="1"/>
</dbReference>
<dbReference type="InterPro" id="IPR013424">
    <property type="entry name" value="Ice-binding_C"/>
</dbReference>
<sequence length="215" mass="23280">MCFSGAETSKITLFRFLMKKIFCLLLGFLALSANATLITFDEQNEQYFVNNIVEGDYLFTTNFNGFGTNNDNLWPSNGTMHLMSWINGGNSSGFNLTNTVAGTFSIQSFDFVGGYVRGSNAVTSLSVSGWLDGVLINTFNFTAGVDFQNASNYTTLSTVFSNIDTLQVEAIGSNNRAQFENFIVGDAVSVPEPAGVALIAFGLVGLSLSRRKKKA</sequence>
<organism evidence="3 4">
    <name type="scientific">Litorilituus lipolyticus</name>
    <dbReference type="NCBI Taxonomy" id="2491017"/>
    <lineage>
        <taxon>Bacteria</taxon>
        <taxon>Pseudomonadati</taxon>
        <taxon>Pseudomonadota</taxon>
        <taxon>Gammaproteobacteria</taxon>
        <taxon>Alteromonadales</taxon>
        <taxon>Colwelliaceae</taxon>
        <taxon>Litorilituus</taxon>
    </lineage>
</organism>
<protein>
    <submittedName>
        <fullName evidence="3">PEP-CTERM sorting domain-containing protein</fullName>
    </submittedName>
</protein>
<dbReference type="EMBL" id="SAWY01000036">
    <property type="protein sequence ID" value="TPH13390.1"/>
    <property type="molecule type" value="Genomic_DNA"/>
</dbReference>